<accession>A0AAD8HLU5</accession>
<evidence type="ECO:0000313" key="1">
    <source>
        <dbReference type="EMBL" id="KAK1369620.1"/>
    </source>
</evidence>
<dbReference type="EMBL" id="JAUIZM010000008">
    <property type="protein sequence ID" value="KAK1369620.1"/>
    <property type="molecule type" value="Genomic_DNA"/>
</dbReference>
<dbReference type="Proteomes" id="UP001237642">
    <property type="component" value="Unassembled WGS sequence"/>
</dbReference>
<dbReference type="AlphaFoldDB" id="A0AAD8HLU5"/>
<keyword evidence="2" id="KW-1185">Reference proteome</keyword>
<reference evidence="1" key="2">
    <citation type="submission" date="2023-05" db="EMBL/GenBank/DDBJ databases">
        <authorList>
            <person name="Schelkunov M.I."/>
        </authorList>
    </citation>
    <scope>NUCLEOTIDE SEQUENCE</scope>
    <source>
        <strain evidence="1">Hsosn_3</strain>
        <tissue evidence="1">Leaf</tissue>
    </source>
</reference>
<proteinExistence type="predicted"/>
<organism evidence="1 2">
    <name type="scientific">Heracleum sosnowskyi</name>
    <dbReference type="NCBI Taxonomy" id="360622"/>
    <lineage>
        <taxon>Eukaryota</taxon>
        <taxon>Viridiplantae</taxon>
        <taxon>Streptophyta</taxon>
        <taxon>Embryophyta</taxon>
        <taxon>Tracheophyta</taxon>
        <taxon>Spermatophyta</taxon>
        <taxon>Magnoliopsida</taxon>
        <taxon>eudicotyledons</taxon>
        <taxon>Gunneridae</taxon>
        <taxon>Pentapetalae</taxon>
        <taxon>asterids</taxon>
        <taxon>campanulids</taxon>
        <taxon>Apiales</taxon>
        <taxon>Apiaceae</taxon>
        <taxon>Apioideae</taxon>
        <taxon>apioid superclade</taxon>
        <taxon>Tordylieae</taxon>
        <taxon>Tordyliinae</taxon>
        <taxon>Heracleum</taxon>
    </lineage>
</organism>
<name>A0AAD8HLU5_9APIA</name>
<protein>
    <recommendedName>
        <fullName evidence="3">DDE Tnp4 domain-containing protein</fullName>
    </recommendedName>
</protein>
<sequence length="221" mass="25232">MDESFLIMLTNLQNQLEGPTLNPNATQLTFLHHHRLRLSTNTLATRFSLEPCLISKITNMLTRLLATKLYPQFVSRRRLNDTTKAFQEITSLPNICGALDTIAVKIMCKNVSHAFLSKHGFPSVLLQVVPDHNMIFWDVCVKSPGGYDDATHFRDSFLYNRLISGDLVWDKVMNVRGHHSRHCIVGDWCYPCVDQGEEECTGSYCLRQALADDLYQRLSSR</sequence>
<evidence type="ECO:0000313" key="2">
    <source>
        <dbReference type="Proteomes" id="UP001237642"/>
    </source>
</evidence>
<gene>
    <name evidence="1" type="ORF">POM88_035712</name>
</gene>
<comment type="caution">
    <text evidence="1">The sequence shown here is derived from an EMBL/GenBank/DDBJ whole genome shotgun (WGS) entry which is preliminary data.</text>
</comment>
<reference evidence="1" key="1">
    <citation type="submission" date="2023-02" db="EMBL/GenBank/DDBJ databases">
        <title>Genome of toxic invasive species Heracleum sosnowskyi carries increased number of genes despite the absence of recent whole-genome duplications.</title>
        <authorList>
            <person name="Schelkunov M."/>
            <person name="Shtratnikova V."/>
            <person name="Makarenko M."/>
            <person name="Klepikova A."/>
            <person name="Omelchenko D."/>
            <person name="Novikova G."/>
            <person name="Obukhova E."/>
            <person name="Bogdanov V."/>
            <person name="Penin A."/>
            <person name="Logacheva M."/>
        </authorList>
    </citation>
    <scope>NUCLEOTIDE SEQUENCE</scope>
    <source>
        <strain evidence="1">Hsosn_3</strain>
        <tissue evidence="1">Leaf</tissue>
    </source>
</reference>
<evidence type="ECO:0008006" key="3">
    <source>
        <dbReference type="Google" id="ProtNLM"/>
    </source>
</evidence>